<name>A0A1S6J1V2_9ACTN</name>
<keyword evidence="2" id="KW-0479">Metal-binding</keyword>
<dbReference type="GO" id="GO:0010333">
    <property type="term" value="F:terpene synthase activity"/>
    <property type="evidence" value="ECO:0007669"/>
    <property type="project" value="InterPro"/>
</dbReference>
<dbReference type="PANTHER" id="PTHR35201:SF4">
    <property type="entry name" value="BETA-PINACENE SYNTHASE-RELATED"/>
    <property type="match status" value="1"/>
</dbReference>
<sequence>MLDRIKRHDMAGLATRAAPSADVGYLLDAALFTTTGFIVDDELEDPDTPPRLIDAYLAVADESDTAVDSDDLRLWADSLAQTRSHLTPGQKTRHCRGLSEWVKCHAGREGQLEHTRDLASYLDFRRADSGFSFLTVGVERSAGVDLEQMMHSSDLETLHAACLAHGTLVNDLFSYRKERDAPVPMNAVPVLQRAEGLTLQAAVDKVCGLIRRAELDVDRLVRKWKETDRAQALYAYAHAWWELLGGHLRWTMESERYHGRGHVWDGTFPTAMVLYPDRTVLVSA</sequence>
<dbReference type="AlphaFoldDB" id="A0A1S6J1V2"/>
<dbReference type="InterPro" id="IPR008949">
    <property type="entry name" value="Isoprenoid_synthase_dom_sf"/>
</dbReference>
<dbReference type="InterPro" id="IPR034686">
    <property type="entry name" value="Terpene_cyclase-like_2"/>
</dbReference>
<dbReference type="KEGG" id="spac:B1H29_01065"/>
<evidence type="ECO:0000256" key="1">
    <source>
        <dbReference type="ARBA" id="ARBA00023239"/>
    </source>
</evidence>
<dbReference type="SFLD" id="SFLDG01020">
    <property type="entry name" value="Terpene_Cyclase_Like_2"/>
    <property type="match status" value="1"/>
</dbReference>
<protein>
    <recommendedName>
        <fullName evidence="2">Terpene synthase</fullName>
        <ecNumber evidence="2">4.2.3.-</ecNumber>
    </recommendedName>
</protein>
<keyword evidence="2" id="KW-0460">Magnesium</keyword>
<evidence type="ECO:0000313" key="4">
    <source>
        <dbReference type="Proteomes" id="UP000189443"/>
    </source>
</evidence>
<keyword evidence="1 2" id="KW-0456">Lyase</keyword>
<dbReference type="SUPFAM" id="SSF48576">
    <property type="entry name" value="Terpenoid synthases"/>
    <property type="match status" value="1"/>
</dbReference>
<dbReference type="EMBL" id="CP019724">
    <property type="protein sequence ID" value="AQS65721.1"/>
    <property type="molecule type" value="Genomic_DNA"/>
</dbReference>
<dbReference type="Gene3D" id="1.10.600.10">
    <property type="entry name" value="Farnesyl Diphosphate Synthase"/>
    <property type="match status" value="1"/>
</dbReference>
<organism evidence="3 4">
    <name type="scientific">Streptomyces pactum</name>
    <dbReference type="NCBI Taxonomy" id="68249"/>
    <lineage>
        <taxon>Bacteria</taxon>
        <taxon>Bacillati</taxon>
        <taxon>Actinomycetota</taxon>
        <taxon>Actinomycetes</taxon>
        <taxon>Kitasatosporales</taxon>
        <taxon>Streptomycetaceae</taxon>
        <taxon>Streptomyces</taxon>
    </lineage>
</organism>
<dbReference type="SFLD" id="SFLDS00005">
    <property type="entry name" value="Isoprenoid_Synthase_Type_I"/>
    <property type="match status" value="1"/>
</dbReference>
<dbReference type="GO" id="GO:0046872">
    <property type="term" value="F:metal ion binding"/>
    <property type="evidence" value="ECO:0007669"/>
    <property type="project" value="UniProtKB-KW"/>
</dbReference>
<evidence type="ECO:0000313" key="3">
    <source>
        <dbReference type="EMBL" id="AQS65721.1"/>
    </source>
</evidence>
<dbReference type="Proteomes" id="UP000189443">
    <property type="component" value="Chromosome"/>
</dbReference>
<dbReference type="PANTHER" id="PTHR35201">
    <property type="entry name" value="TERPENE SYNTHASE"/>
    <property type="match status" value="1"/>
</dbReference>
<keyword evidence="4" id="KW-1185">Reference proteome</keyword>
<gene>
    <name evidence="3" type="ORF">B1H29_01065</name>
</gene>
<proteinExistence type="inferred from homology"/>
<comment type="similarity">
    <text evidence="2">Belongs to the terpene synthase family.</text>
</comment>
<dbReference type="Pfam" id="PF19086">
    <property type="entry name" value="Terpene_syn_C_2"/>
    <property type="match status" value="1"/>
</dbReference>
<dbReference type="EC" id="4.2.3.-" evidence="2"/>
<comment type="cofactor">
    <cofactor evidence="2">
        <name>Mg(2+)</name>
        <dbReference type="ChEBI" id="CHEBI:18420"/>
    </cofactor>
</comment>
<evidence type="ECO:0000256" key="2">
    <source>
        <dbReference type="RuleBase" id="RU366034"/>
    </source>
</evidence>
<accession>A0A1S6J1V2</accession>
<reference evidence="3 4" key="1">
    <citation type="submission" date="2017-02" db="EMBL/GenBank/DDBJ databases">
        <title>Streptomyces pactum ACT12 Genome sequencing and assembly.</title>
        <authorList>
            <person name="Xue Q."/>
            <person name="Yan X."/>
            <person name="Jia L."/>
            <person name="Yan H."/>
        </authorList>
    </citation>
    <scope>NUCLEOTIDE SEQUENCE [LARGE SCALE GENOMIC DNA]</scope>
    <source>
        <strain evidence="3 4">ACT12</strain>
    </source>
</reference>